<keyword evidence="9" id="KW-1185">Reference proteome</keyword>
<proteinExistence type="predicted"/>
<evidence type="ECO:0000313" key="11">
    <source>
        <dbReference type="WBParaSite" id="TCONS_00007087.p1"/>
    </source>
</evidence>
<comment type="subcellular location">
    <subcellularLocation>
        <location evidence="1">Endoplasmic reticulum membrane</location>
        <topology evidence="1">Single-pass membrane protein</topology>
    </subcellularLocation>
</comment>
<evidence type="ECO:0000256" key="1">
    <source>
        <dbReference type="ARBA" id="ARBA00004389"/>
    </source>
</evidence>
<dbReference type="AlphaFoldDB" id="A0A0K0EEP1"/>
<organism evidence="10">
    <name type="scientific">Strongyloides stercoralis</name>
    <name type="common">Threadworm</name>
    <dbReference type="NCBI Taxonomy" id="6248"/>
    <lineage>
        <taxon>Eukaryota</taxon>
        <taxon>Metazoa</taxon>
        <taxon>Ecdysozoa</taxon>
        <taxon>Nematoda</taxon>
        <taxon>Chromadorea</taxon>
        <taxon>Rhabditida</taxon>
        <taxon>Tylenchina</taxon>
        <taxon>Panagrolaimomorpha</taxon>
        <taxon>Strongyloidoidea</taxon>
        <taxon>Strongyloididae</taxon>
        <taxon>Strongyloides</taxon>
    </lineage>
</organism>
<keyword evidence="7" id="KW-0732">Signal</keyword>
<feature type="domain" description="Thioredoxin" evidence="8">
    <location>
        <begin position="16"/>
        <end position="130"/>
    </location>
</feature>
<dbReference type="Pfam" id="PF00085">
    <property type="entry name" value="Thioredoxin"/>
    <property type="match status" value="1"/>
</dbReference>
<comment type="function">
    <text evidence="5">Probable disulfide isomerase, which participates in the folding of proteins containing disulfide bonds. May act as a dithiol oxidase. Acts as a regulator of endoplasmic reticulum-mitochondria contact sites via its ability to regulate redox signals.</text>
</comment>
<dbReference type="WBParaSite" id="SSTP_0000795200.1">
    <property type="protein sequence ID" value="SSTP_0000795200.1"/>
    <property type="gene ID" value="SSTP_0000795200"/>
</dbReference>
<dbReference type="InterPro" id="IPR052250">
    <property type="entry name" value="PDI_TMX3"/>
</dbReference>
<feature type="compositionally biased region" description="Acidic residues" evidence="6">
    <location>
        <begin position="419"/>
        <end position="433"/>
    </location>
</feature>
<feature type="chain" id="PRO_5005327924" evidence="7">
    <location>
        <begin position="20"/>
        <end position="448"/>
    </location>
</feature>
<dbReference type="PANTHER" id="PTHR46426:SF1">
    <property type="entry name" value="PROTEIN DISULFIDE-ISOMERASE TMX3"/>
    <property type="match status" value="1"/>
</dbReference>
<dbReference type="PROSITE" id="PS00194">
    <property type="entry name" value="THIOREDOXIN_1"/>
    <property type="match status" value="1"/>
</dbReference>
<accession>A0A0K0EEP1</accession>
<dbReference type="InterPro" id="IPR036249">
    <property type="entry name" value="Thioredoxin-like_sf"/>
</dbReference>
<dbReference type="InterPro" id="IPR013766">
    <property type="entry name" value="Thioredoxin_domain"/>
</dbReference>
<feature type="signal peptide" evidence="7">
    <location>
        <begin position="1"/>
        <end position="19"/>
    </location>
</feature>
<evidence type="ECO:0000256" key="7">
    <source>
        <dbReference type="SAM" id="SignalP"/>
    </source>
</evidence>
<dbReference type="GO" id="GO:0005789">
    <property type="term" value="C:endoplasmic reticulum membrane"/>
    <property type="evidence" value="ECO:0007669"/>
    <property type="project" value="UniProtKB-SubCell"/>
</dbReference>
<evidence type="ECO:0000256" key="4">
    <source>
        <dbReference type="ARBA" id="ARBA00023136"/>
    </source>
</evidence>
<evidence type="ECO:0000256" key="5">
    <source>
        <dbReference type="ARBA" id="ARBA00045246"/>
    </source>
</evidence>
<evidence type="ECO:0000256" key="6">
    <source>
        <dbReference type="SAM" id="MobiDB-lite"/>
    </source>
</evidence>
<evidence type="ECO:0000256" key="3">
    <source>
        <dbReference type="ARBA" id="ARBA00022989"/>
    </source>
</evidence>
<evidence type="ECO:0000313" key="9">
    <source>
        <dbReference type="Proteomes" id="UP000035681"/>
    </source>
</evidence>
<dbReference type="PROSITE" id="PS51352">
    <property type="entry name" value="THIOREDOXIN_2"/>
    <property type="match status" value="1"/>
</dbReference>
<evidence type="ECO:0000259" key="8">
    <source>
        <dbReference type="PROSITE" id="PS51352"/>
    </source>
</evidence>
<keyword evidence="4" id="KW-0472">Membrane</keyword>
<sequence>MYILNVFLFIYFFIDNVYCQQKPHSNVLELNDKFLDVKNGGMWFVAFYAPWCGHCKRLMPNWEHLAHAVADKEIDVRIGKIDCTRFSNVGNELKIQGYPTIIFFRNGVEIPYEGERTNEKMLDFVIKSSGPIIKTINKQSELTNIIKNSEKDPVFLFIGSENEFFNEFKDVAEKEFVSVNFYKTETRNVLPGNVKILSEPSVIVFKDKAHYVYPHNDISLKDWVLQEKWTVMPQISYTNLHSIGTLTKKLLVIITLDFLEKAKRDSKVSKFEKVANEAALMVRKDTEMSSMFQFGWVDGNSIPTSIVIGNFEIPGILVFNYSSYEYYLSNDEPAKMTPHSIKTFLNSIMEGEIKPLGGNSLIINVRRSIFELCKNVYEMFANQPILASCLFGVPLAFFSIITYSICSSDFSVNRDEIFSESETEEEDLDDNEDQWNLVDNDSEHEKNE</sequence>
<dbReference type="STRING" id="6248.A0A0K0EEP1"/>
<dbReference type="PRINTS" id="PR00421">
    <property type="entry name" value="THIOREDOXIN"/>
</dbReference>
<evidence type="ECO:0000256" key="2">
    <source>
        <dbReference type="ARBA" id="ARBA00022692"/>
    </source>
</evidence>
<evidence type="ECO:0000313" key="10">
    <source>
        <dbReference type="WBParaSite" id="SSTP_0000795200.1"/>
    </source>
</evidence>
<keyword evidence="2" id="KW-0812">Transmembrane</keyword>
<protein>
    <submittedName>
        <fullName evidence="10 11">Thioredoxin domain-containing protein</fullName>
    </submittedName>
</protein>
<dbReference type="SUPFAM" id="SSF52833">
    <property type="entry name" value="Thioredoxin-like"/>
    <property type="match status" value="1"/>
</dbReference>
<dbReference type="PANTHER" id="PTHR46426">
    <property type="entry name" value="PROTEIN DISULFIDE-ISOMERASE TMX3"/>
    <property type="match status" value="1"/>
</dbReference>
<keyword evidence="3" id="KW-1133">Transmembrane helix</keyword>
<dbReference type="InterPro" id="IPR017937">
    <property type="entry name" value="Thioredoxin_CS"/>
</dbReference>
<reference evidence="10" key="1">
    <citation type="submission" date="2015-08" db="UniProtKB">
        <authorList>
            <consortium name="WormBaseParasite"/>
        </authorList>
    </citation>
    <scope>IDENTIFICATION</scope>
</reference>
<dbReference type="Gene3D" id="3.40.30.10">
    <property type="entry name" value="Glutaredoxin"/>
    <property type="match status" value="2"/>
</dbReference>
<dbReference type="WBParaSite" id="TCONS_00007087.p1">
    <property type="protein sequence ID" value="TCONS_00007087.p1"/>
    <property type="gene ID" value="XLOC_005160"/>
</dbReference>
<name>A0A0K0EEP1_STRER</name>
<dbReference type="Proteomes" id="UP000035681">
    <property type="component" value="Unplaced"/>
</dbReference>
<feature type="region of interest" description="Disordered" evidence="6">
    <location>
        <begin position="419"/>
        <end position="448"/>
    </location>
</feature>